<evidence type="ECO:0000256" key="1">
    <source>
        <dbReference type="SAM" id="MobiDB-lite"/>
    </source>
</evidence>
<dbReference type="Proteomes" id="UP000799437">
    <property type="component" value="Unassembled WGS sequence"/>
</dbReference>
<gene>
    <name evidence="2" type="ORF">EJ05DRAFT_502064</name>
</gene>
<accession>A0A6A6W3P7</accession>
<proteinExistence type="predicted"/>
<evidence type="ECO:0000313" key="2">
    <source>
        <dbReference type="EMBL" id="KAF2756560.1"/>
    </source>
</evidence>
<reference evidence="2" key="1">
    <citation type="journal article" date="2020" name="Stud. Mycol.">
        <title>101 Dothideomycetes genomes: a test case for predicting lifestyles and emergence of pathogens.</title>
        <authorList>
            <person name="Haridas S."/>
            <person name="Albert R."/>
            <person name="Binder M."/>
            <person name="Bloem J."/>
            <person name="Labutti K."/>
            <person name="Salamov A."/>
            <person name="Andreopoulos B."/>
            <person name="Baker S."/>
            <person name="Barry K."/>
            <person name="Bills G."/>
            <person name="Bluhm B."/>
            <person name="Cannon C."/>
            <person name="Castanera R."/>
            <person name="Culley D."/>
            <person name="Daum C."/>
            <person name="Ezra D."/>
            <person name="Gonzalez J."/>
            <person name="Henrissat B."/>
            <person name="Kuo A."/>
            <person name="Liang C."/>
            <person name="Lipzen A."/>
            <person name="Lutzoni F."/>
            <person name="Magnuson J."/>
            <person name="Mondo S."/>
            <person name="Nolan M."/>
            <person name="Ohm R."/>
            <person name="Pangilinan J."/>
            <person name="Park H.-J."/>
            <person name="Ramirez L."/>
            <person name="Alfaro M."/>
            <person name="Sun H."/>
            <person name="Tritt A."/>
            <person name="Yoshinaga Y."/>
            <person name="Zwiers L.-H."/>
            <person name="Turgeon B."/>
            <person name="Goodwin S."/>
            <person name="Spatafora J."/>
            <person name="Crous P."/>
            <person name="Grigoriev I."/>
        </authorList>
    </citation>
    <scope>NUCLEOTIDE SEQUENCE</scope>
    <source>
        <strain evidence="2">CBS 121739</strain>
    </source>
</reference>
<feature type="region of interest" description="Disordered" evidence="1">
    <location>
        <begin position="134"/>
        <end position="158"/>
    </location>
</feature>
<name>A0A6A6W3P7_9PEZI</name>
<organism evidence="2 3">
    <name type="scientific">Pseudovirgaria hyperparasitica</name>
    <dbReference type="NCBI Taxonomy" id="470096"/>
    <lineage>
        <taxon>Eukaryota</taxon>
        <taxon>Fungi</taxon>
        <taxon>Dikarya</taxon>
        <taxon>Ascomycota</taxon>
        <taxon>Pezizomycotina</taxon>
        <taxon>Dothideomycetes</taxon>
        <taxon>Dothideomycetes incertae sedis</taxon>
        <taxon>Acrospermales</taxon>
        <taxon>Acrospermaceae</taxon>
        <taxon>Pseudovirgaria</taxon>
    </lineage>
</organism>
<dbReference type="AlphaFoldDB" id="A0A6A6W3P7"/>
<evidence type="ECO:0000313" key="3">
    <source>
        <dbReference type="Proteomes" id="UP000799437"/>
    </source>
</evidence>
<protein>
    <submittedName>
        <fullName evidence="2">Uncharacterized protein</fullName>
    </submittedName>
</protein>
<dbReference type="GeneID" id="54488252"/>
<keyword evidence="3" id="KW-1185">Reference proteome</keyword>
<dbReference type="RefSeq" id="XP_033599011.1">
    <property type="nucleotide sequence ID" value="XM_033747198.1"/>
</dbReference>
<feature type="compositionally biased region" description="Polar residues" evidence="1">
    <location>
        <begin position="1"/>
        <end position="17"/>
    </location>
</feature>
<sequence length="181" mass="20316">MQSVERLGTLSSLGHQSQRTRRTRASAPKAFVEDAMRYCARRLQGDDLQMGSQFFSAKSTHAKRQTSTGAGSSEHWGLDDHWIERKILRPADKAAFGTRQDLNTRLVGSERMEVTFVVHCWKLESTSATDDSIAHDDDVAVDGNGQRSPSGARARVRPEENEVLYRFVQLPQTRRSTKQGP</sequence>
<feature type="region of interest" description="Disordered" evidence="1">
    <location>
        <begin position="1"/>
        <end position="27"/>
    </location>
</feature>
<dbReference type="EMBL" id="ML996575">
    <property type="protein sequence ID" value="KAF2756560.1"/>
    <property type="molecule type" value="Genomic_DNA"/>
</dbReference>